<name>A0ABN7TT94_9BACL</name>
<evidence type="ECO:0000313" key="2">
    <source>
        <dbReference type="EMBL" id="CAG7654266.1"/>
    </source>
</evidence>
<organism evidence="2 3">
    <name type="scientific">Paenibacillus allorhizosphaerae</name>
    <dbReference type="NCBI Taxonomy" id="2849866"/>
    <lineage>
        <taxon>Bacteria</taxon>
        <taxon>Bacillati</taxon>
        <taxon>Bacillota</taxon>
        <taxon>Bacilli</taxon>
        <taxon>Bacillales</taxon>
        <taxon>Paenibacillaceae</taxon>
        <taxon>Paenibacillus</taxon>
    </lineage>
</organism>
<keyword evidence="1" id="KW-0812">Transmembrane</keyword>
<evidence type="ECO:0000256" key="1">
    <source>
        <dbReference type="SAM" id="Phobius"/>
    </source>
</evidence>
<proteinExistence type="predicted"/>
<dbReference type="RefSeq" id="WP_218101929.1">
    <property type="nucleotide sequence ID" value="NZ_CAJVCE010000022.1"/>
</dbReference>
<keyword evidence="1" id="KW-1133">Transmembrane helix</keyword>
<keyword evidence="1" id="KW-0472">Membrane</keyword>
<protein>
    <submittedName>
        <fullName evidence="2">Uncharacterized protein</fullName>
    </submittedName>
</protein>
<evidence type="ECO:0000313" key="3">
    <source>
        <dbReference type="Proteomes" id="UP000730618"/>
    </source>
</evidence>
<feature type="transmembrane region" description="Helical" evidence="1">
    <location>
        <begin position="33"/>
        <end position="50"/>
    </location>
</feature>
<keyword evidence="3" id="KW-1185">Reference proteome</keyword>
<gene>
    <name evidence="2" type="ORF">PAECIP111802_05720</name>
</gene>
<comment type="caution">
    <text evidence="2">The sequence shown here is derived from an EMBL/GenBank/DDBJ whole genome shotgun (WGS) entry which is preliminary data.</text>
</comment>
<dbReference type="Proteomes" id="UP000730618">
    <property type="component" value="Unassembled WGS sequence"/>
</dbReference>
<sequence length="80" mass="9329">MIEKFTLLLILYAALFIYDGPKLKNKRRRMQVGYGLLMIASVYLSIDYLLDLHAPNLDDVFHFFFKNAVKHIEEAIKLPA</sequence>
<dbReference type="EMBL" id="CAJVCE010000022">
    <property type="protein sequence ID" value="CAG7654266.1"/>
    <property type="molecule type" value="Genomic_DNA"/>
</dbReference>
<accession>A0ABN7TT94</accession>
<reference evidence="2 3" key="1">
    <citation type="submission" date="2021-06" db="EMBL/GenBank/DDBJ databases">
        <authorList>
            <person name="Criscuolo A."/>
        </authorList>
    </citation>
    <scope>NUCLEOTIDE SEQUENCE [LARGE SCALE GENOMIC DNA]</scope>
    <source>
        <strain evidence="3">CIP 111802</strain>
    </source>
</reference>